<dbReference type="SUPFAM" id="SSF54427">
    <property type="entry name" value="NTF2-like"/>
    <property type="match status" value="1"/>
</dbReference>
<protein>
    <submittedName>
        <fullName evidence="2">Methionyl-tRNA formyltransferase</fullName>
    </submittedName>
</protein>
<dbReference type="AlphaFoldDB" id="A0A0V8JCA7"/>
<dbReference type="Pfam" id="PF14534">
    <property type="entry name" value="DUF4440"/>
    <property type="match status" value="1"/>
</dbReference>
<dbReference type="OrthoDB" id="9803476at2"/>
<dbReference type="InterPro" id="IPR011944">
    <property type="entry name" value="Steroid_delta5-4_isomerase"/>
</dbReference>
<accession>A0A0V8JCA7</accession>
<dbReference type="NCBIfam" id="TIGR02246">
    <property type="entry name" value="SgcJ/EcaC family oxidoreductase"/>
    <property type="match status" value="1"/>
</dbReference>
<dbReference type="GO" id="GO:0016740">
    <property type="term" value="F:transferase activity"/>
    <property type="evidence" value="ECO:0007669"/>
    <property type="project" value="UniProtKB-KW"/>
</dbReference>
<evidence type="ECO:0000313" key="2">
    <source>
        <dbReference type="EMBL" id="KSU84601.1"/>
    </source>
</evidence>
<dbReference type="Gene3D" id="3.10.450.50">
    <property type="match status" value="1"/>
</dbReference>
<dbReference type="Proteomes" id="UP000054099">
    <property type="component" value="Unassembled WGS sequence"/>
</dbReference>
<evidence type="ECO:0000313" key="3">
    <source>
        <dbReference type="Proteomes" id="UP000054099"/>
    </source>
</evidence>
<proteinExistence type="predicted"/>
<dbReference type="InterPro" id="IPR027843">
    <property type="entry name" value="DUF4440"/>
</dbReference>
<dbReference type="EMBL" id="LNQN01000001">
    <property type="protein sequence ID" value="KSU84601.1"/>
    <property type="molecule type" value="Genomic_DNA"/>
</dbReference>
<keyword evidence="3" id="KW-1185">Reference proteome</keyword>
<feature type="domain" description="DUF4440" evidence="1">
    <location>
        <begin position="9"/>
        <end position="120"/>
    </location>
</feature>
<dbReference type="RefSeq" id="WP_061968405.1">
    <property type="nucleotide sequence ID" value="NZ_FMAV01000001.1"/>
</dbReference>
<organism evidence="2 3">
    <name type="scientific">Fictibacillus enclensis</name>
    <dbReference type="NCBI Taxonomy" id="1017270"/>
    <lineage>
        <taxon>Bacteria</taxon>
        <taxon>Bacillati</taxon>
        <taxon>Bacillota</taxon>
        <taxon>Bacilli</taxon>
        <taxon>Bacillales</taxon>
        <taxon>Fictibacillaceae</taxon>
        <taxon>Fictibacillus</taxon>
    </lineage>
</organism>
<dbReference type="InterPro" id="IPR032710">
    <property type="entry name" value="NTF2-like_dom_sf"/>
</dbReference>
<comment type="caution">
    <text evidence="2">The sequence shown here is derived from an EMBL/GenBank/DDBJ whole genome shotgun (WGS) entry which is preliminary data.</text>
</comment>
<evidence type="ECO:0000259" key="1">
    <source>
        <dbReference type="Pfam" id="PF14534"/>
    </source>
</evidence>
<reference evidence="2 3" key="1">
    <citation type="journal article" date="2014" name="Antonie Van Leeuwenhoek">
        <title>Fictibacillus enclensis sp. nov., isolated from marine sediment.</title>
        <authorList>
            <person name="Dastager S.G."/>
            <person name="Mawlankar R."/>
            <person name="Srinivasan K."/>
            <person name="Tang S.K."/>
            <person name="Lee J.C."/>
            <person name="Ramana V.V."/>
            <person name="Shouche Y.S."/>
        </authorList>
    </citation>
    <scope>NUCLEOTIDE SEQUENCE [LARGE SCALE GENOMIC DNA]</scope>
    <source>
        <strain evidence="2 3">NIO-1003</strain>
    </source>
</reference>
<sequence length="151" mass="16968">MNSSNLQDIIKLYRTLISSWNNRDAVEMAAQFLKDGEMIGFDGSQIIGREDIRTHLSPIFNDHPTPPFTCKVKAIKLLSENSALLRAIAGMVPHGEKALNPALNAHQTLIAVKKDNTWKIQLFQNTPAQFHGRPDLVEQMTEELRHSPSIL</sequence>
<gene>
    <name evidence="2" type="ORF">AS030_03405</name>
</gene>
<keyword evidence="2" id="KW-0808">Transferase</keyword>
<name>A0A0V8JCA7_9BACL</name>